<keyword evidence="2" id="KW-0812">Transmembrane</keyword>
<feature type="transmembrane region" description="Helical" evidence="2">
    <location>
        <begin position="73"/>
        <end position="92"/>
    </location>
</feature>
<sequence length="212" mass="23645">MKSAIGKQLLPLRIKRIDSVPVDFLDRAHEEVNDAKPPSPIVWGLLLVIAIAAGVALTFYLWPKGRPARGWRFYGWFVVAPLAWALCFAARLHSYEIRVWRTQGHNSERTVTIEHNTTYTRRPLALLGYAYDTAMGRDKLAKQVIGGKSALGCRRPADSFRGAEPAQGRWRHAEADHGSRRPRLAGPDLVRSFQGTDAAIRSFRSANATTGE</sequence>
<accession>A0A4P8IVJ0</accession>
<dbReference type="OrthoDB" id="8577941at2"/>
<evidence type="ECO:0000256" key="2">
    <source>
        <dbReference type="SAM" id="Phobius"/>
    </source>
</evidence>
<evidence type="ECO:0000313" key="4">
    <source>
        <dbReference type="Proteomes" id="UP000298656"/>
    </source>
</evidence>
<reference evidence="3 4" key="1">
    <citation type="submission" date="2019-05" db="EMBL/GenBank/DDBJ databases">
        <title>Burkholderia sp. DHOD12, isolated from subtropical forest soil.</title>
        <authorList>
            <person name="Gao Z.-H."/>
            <person name="Qiu L.-H."/>
        </authorList>
    </citation>
    <scope>NUCLEOTIDE SEQUENCE [LARGE SCALE GENOMIC DNA]</scope>
    <source>
        <strain evidence="3 4">DHOD12</strain>
    </source>
</reference>
<organism evidence="3 4">
    <name type="scientific">Trinickia violacea</name>
    <dbReference type="NCBI Taxonomy" id="2571746"/>
    <lineage>
        <taxon>Bacteria</taxon>
        <taxon>Pseudomonadati</taxon>
        <taxon>Pseudomonadota</taxon>
        <taxon>Betaproteobacteria</taxon>
        <taxon>Burkholderiales</taxon>
        <taxon>Burkholderiaceae</taxon>
        <taxon>Trinickia</taxon>
    </lineage>
</organism>
<feature type="region of interest" description="Disordered" evidence="1">
    <location>
        <begin position="156"/>
        <end position="188"/>
    </location>
</feature>
<gene>
    <name evidence="3" type="ORF">FAZ95_29300</name>
</gene>
<dbReference type="AlphaFoldDB" id="A0A4P8IVJ0"/>
<keyword evidence="2" id="KW-0472">Membrane</keyword>
<dbReference type="EMBL" id="CP040078">
    <property type="protein sequence ID" value="QCP53172.1"/>
    <property type="molecule type" value="Genomic_DNA"/>
</dbReference>
<name>A0A4P8IVJ0_9BURK</name>
<protein>
    <submittedName>
        <fullName evidence="3">Uncharacterized protein</fullName>
    </submittedName>
</protein>
<proteinExistence type="predicted"/>
<dbReference type="RefSeq" id="WP_137335942.1">
    <property type="nucleotide sequence ID" value="NZ_CP040078.1"/>
</dbReference>
<keyword evidence="2" id="KW-1133">Transmembrane helix</keyword>
<keyword evidence="4" id="KW-1185">Reference proteome</keyword>
<evidence type="ECO:0000313" key="3">
    <source>
        <dbReference type="EMBL" id="QCP53172.1"/>
    </source>
</evidence>
<evidence type="ECO:0000256" key="1">
    <source>
        <dbReference type="SAM" id="MobiDB-lite"/>
    </source>
</evidence>
<dbReference type="KEGG" id="tvl:FAZ95_29300"/>
<feature type="transmembrane region" description="Helical" evidence="2">
    <location>
        <begin position="41"/>
        <end position="61"/>
    </location>
</feature>
<dbReference type="Proteomes" id="UP000298656">
    <property type="component" value="Chromosome 2"/>
</dbReference>